<name>A0A9P4LMD8_9PLEO</name>
<gene>
    <name evidence="1" type="ORF">EK21DRAFT_112792</name>
</gene>
<keyword evidence="2" id="KW-1185">Reference proteome</keyword>
<sequence length="207" mass="24093">MSLNNLGSVQTAPAAHTNAELSPLLRLSGELRNRIYKYARETKAWEFFSLGRTCRQLRSEYLPIYLAITIFRVGIVDVVLADATEDVTVDLLPLLTFCARVNEDVKRLYIRFPYRRSIGGSEKNFEALCNVVHPKRWKCFFDEWVTGFEVDIEDPFFVFPRMTLKSAYIKPPHYTCRLIEGFDACMLLDLPCGPRENWIYIRKILVR</sequence>
<protein>
    <submittedName>
        <fullName evidence="1">Uncharacterized protein</fullName>
    </submittedName>
</protein>
<accession>A0A9P4LMD8</accession>
<evidence type="ECO:0000313" key="1">
    <source>
        <dbReference type="EMBL" id="KAF2029582.1"/>
    </source>
</evidence>
<dbReference type="OrthoDB" id="4133832at2759"/>
<reference evidence="1" key="1">
    <citation type="journal article" date="2020" name="Stud. Mycol.">
        <title>101 Dothideomycetes genomes: a test case for predicting lifestyles and emergence of pathogens.</title>
        <authorList>
            <person name="Haridas S."/>
            <person name="Albert R."/>
            <person name="Binder M."/>
            <person name="Bloem J."/>
            <person name="Labutti K."/>
            <person name="Salamov A."/>
            <person name="Andreopoulos B."/>
            <person name="Baker S."/>
            <person name="Barry K."/>
            <person name="Bills G."/>
            <person name="Bluhm B."/>
            <person name="Cannon C."/>
            <person name="Castanera R."/>
            <person name="Culley D."/>
            <person name="Daum C."/>
            <person name="Ezra D."/>
            <person name="Gonzalez J."/>
            <person name="Henrissat B."/>
            <person name="Kuo A."/>
            <person name="Liang C."/>
            <person name="Lipzen A."/>
            <person name="Lutzoni F."/>
            <person name="Magnuson J."/>
            <person name="Mondo S."/>
            <person name="Nolan M."/>
            <person name="Ohm R."/>
            <person name="Pangilinan J."/>
            <person name="Park H.-J."/>
            <person name="Ramirez L."/>
            <person name="Alfaro M."/>
            <person name="Sun H."/>
            <person name="Tritt A."/>
            <person name="Yoshinaga Y."/>
            <person name="Zwiers L.-H."/>
            <person name="Turgeon B."/>
            <person name="Goodwin S."/>
            <person name="Spatafora J."/>
            <person name="Crous P."/>
            <person name="Grigoriev I."/>
        </authorList>
    </citation>
    <scope>NUCLEOTIDE SEQUENCE</scope>
    <source>
        <strain evidence="1">CBS 110217</strain>
    </source>
</reference>
<organism evidence="1 2">
    <name type="scientific">Setomelanomma holmii</name>
    <dbReference type="NCBI Taxonomy" id="210430"/>
    <lineage>
        <taxon>Eukaryota</taxon>
        <taxon>Fungi</taxon>
        <taxon>Dikarya</taxon>
        <taxon>Ascomycota</taxon>
        <taxon>Pezizomycotina</taxon>
        <taxon>Dothideomycetes</taxon>
        <taxon>Pleosporomycetidae</taxon>
        <taxon>Pleosporales</taxon>
        <taxon>Pleosporineae</taxon>
        <taxon>Phaeosphaeriaceae</taxon>
        <taxon>Setomelanomma</taxon>
    </lineage>
</organism>
<proteinExistence type="predicted"/>
<dbReference type="EMBL" id="ML978199">
    <property type="protein sequence ID" value="KAF2029582.1"/>
    <property type="molecule type" value="Genomic_DNA"/>
</dbReference>
<dbReference type="Proteomes" id="UP000799777">
    <property type="component" value="Unassembled WGS sequence"/>
</dbReference>
<comment type="caution">
    <text evidence="1">The sequence shown here is derived from an EMBL/GenBank/DDBJ whole genome shotgun (WGS) entry which is preliminary data.</text>
</comment>
<evidence type="ECO:0000313" key="2">
    <source>
        <dbReference type="Proteomes" id="UP000799777"/>
    </source>
</evidence>
<dbReference type="AlphaFoldDB" id="A0A9P4LMD8"/>